<dbReference type="AlphaFoldDB" id="A0AAD8K794"/>
<sequence>MKVNCKGEGSGWTRKETRSEKKRSLARLRSRWGGDCVRGRGEDEEEETRTTPPPARFRRGSHVFYFDSKEFRFKHGASINLDN</sequence>
<evidence type="ECO:0000256" key="1">
    <source>
        <dbReference type="SAM" id="MobiDB-lite"/>
    </source>
</evidence>
<proteinExistence type="predicted"/>
<keyword evidence="3" id="KW-1185">Reference proteome</keyword>
<protein>
    <submittedName>
        <fullName evidence="2">Uncharacterized protein</fullName>
    </submittedName>
</protein>
<feature type="compositionally biased region" description="Basic and acidic residues" evidence="1">
    <location>
        <begin position="13"/>
        <end position="23"/>
    </location>
</feature>
<accession>A0AAD8K794</accession>
<gene>
    <name evidence="2" type="ORF">QVD17_26631</name>
</gene>
<feature type="region of interest" description="Disordered" evidence="1">
    <location>
        <begin position="1"/>
        <end position="56"/>
    </location>
</feature>
<organism evidence="2 3">
    <name type="scientific">Tagetes erecta</name>
    <name type="common">African marigold</name>
    <dbReference type="NCBI Taxonomy" id="13708"/>
    <lineage>
        <taxon>Eukaryota</taxon>
        <taxon>Viridiplantae</taxon>
        <taxon>Streptophyta</taxon>
        <taxon>Embryophyta</taxon>
        <taxon>Tracheophyta</taxon>
        <taxon>Spermatophyta</taxon>
        <taxon>Magnoliopsida</taxon>
        <taxon>eudicotyledons</taxon>
        <taxon>Gunneridae</taxon>
        <taxon>Pentapetalae</taxon>
        <taxon>asterids</taxon>
        <taxon>campanulids</taxon>
        <taxon>Asterales</taxon>
        <taxon>Asteraceae</taxon>
        <taxon>Asteroideae</taxon>
        <taxon>Heliantheae alliance</taxon>
        <taxon>Tageteae</taxon>
        <taxon>Tagetes</taxon>
    </lineage>
</organism>
<evidence type="ECO:0000313" key="2">
    <source>
        <dbReference type="EMBL" id="KAK1417502.1"/>
    </source>
</evidence>
<comment type="caution">
    <text evidence="2">The sequence shown here is derived from an EMBL/GenBank/DDBJ whole genome shotgun (WGS) entry which is preliminary data.</text>
</comment>
<evidence type="ECO:0000313" key="3">
    <source>
        <dbReference type="Proteomes" id="UP001229421"/>
    </source>
</evidence>
<name>A0AAD8K794_TARER</name>
<dbReference type="EMBL" id="JAUHHV010000007">
    <property type="protein sequence ID" value="KAK1417502.1"/>
    <property type="molecule type" value="Genomic_DNA"/>
</dbReference>
<reference evidence="2" key="1">
    <citation type="journal article" date="2023" name="bioRxiv">
        <title>Improved chromosome-level genome assembly for marigold (Tagetes erecta).</title>
        <authorList>
            <person name="Jiang F."/>
            <person name="Yuan L."/>
            <person name="Wang S."/>
            <person name="Wang H."/>
            <person name="Xu D."/>
            <person name="Wang A."/>
            <person name="Fan W."/>
        </authorList>
    </citation>
    <scope>NUCLEOTIDE SEQUENCE</scope>
    <source>
        <strain evidence="2">WSJ</strain>
        <tissue evidence="2">Leaf</tissue>
    </source>
</reference>
<dbReference type="Proteomes" id="UP001229421">
    <property type="component" value="Unassembled WGS sequence"/>
</dbReference>